<dbReference type="Gene3D" id="3.40.960.10">
    <property type="entry name" value="VSR Endonuclease"/>
    <property type="match status" value="1"/>
</dbReference>
<organism evidence="2 3">
    <name type="scientific">Paenibacillus montanisoli</name>
    <dbReference type="NCBI Taxonomy" id="2081970"/>
    <lineage>
        <taxon>Bacteria</taxon>
        <taxon>Bacillati</taxon>
        <taxon>Bacillota</taxon>
        <taxon>Bacilli</taxon>
        <taxon>Bacillales</taxon>
        <taxon>Paenibacillaceae</taxon>
        <taxon>Paenibacillus</taxon>
    </lineage>
</organism>
<keyword evidence="3" id="KW-1185">Reference proteome</keyword>
<gene>
    <name evidence="2" type="ORF">DL346_20095</name>
</gene>
<dbReference type="AlphaFoldDB" id="A0A328U0K6"/>
<protein>
    <recommendedName>
        <fullName evidence="1">DUF559 domain-containing protein</fullName>
    </recommendedName>
</protein>
<dbReference type="OrthoDB" id="9757917at2"/>
<comment type="caution">
    <text evidence="2">The sequence shown here is derived from an EMBL/GenBank/DDBJ whole genome shotgun (WGS) entry which is preliminary data.</text>
</comment>
<evidence type="ECO:0000259" key="1">
    <source>
        <dbReference type="Pfam" id="PF04480"/>
    </source>
</evidence>
<evidence type="ECO:0000313" key="2">
    <source>
        <dbReference type="EMBL" id="RAP74385.1"/>
    </source>
</evidence>
<evidence type="ECO:0000313" key="3">
    <source>
        <dbReference type="Proteomes" id="UP000249260"/>
    </source>
</evidence>
<sequence>MILHRLKPPADRKLPRPTFNVVMTLHFASLMRHFLQQLPTRIEGNGIFVEDDKVADTQYKDPIWLRQKYLVEGLSLHEIAKLCGVGHKNIDYWCKKFGIDLRKKSDAVKKHFKEKKVLYTNDCWTCEEPFPVDGLAQTREGTKAFVKYCSDECRRLGFKRSHKERRGRFFTVCKNDDCGKWFEVEYADEADPSKPRKYKRACSEACTNALKSKNLKVLHAEGRMDAFFDRIRGSFIRKVSKETLIKLLQYDRLLRKEIAARLKIKLTVLRREFQRHEIENVFYNTCPHCNEPFPVPIRSMTNEESNKFKKYCSRICFLGAIKKKDTWIEKAVLEYLTEKEIEFVPQMIIGNYICDFFISSANLIVEAFGDYWHVNPDIYGVTKKVYPQQIKFAARDEIKLENLRAAGYQIIIVWENDLLQRRSETLDGLLQDINYAVNRNSVSIDRDYRD</sequence>
<dbReference type="EMBL" id="QLUW01000004">
    <property type="protein sequence ID" value="RAP74385.1"/>
    <property type="molecule type" value="Genomic_DNA"/>
</dbReference>
<accession>A0A328U0K6</accession>
<name>A0A328U0K6_9BACL</name>
<dbReference type="InterPro" id="IPR007569">
    <property type="entry name" value="DUF559"/>
</dbReference>
<dbReference type="Proteomes" id="UP000249260">
    <property type="component" value="Unassembled WGS sequence"/>
</dbReference>
<dbReference type="Pfam" id="PF04480">
    <property type="entry name" value="DUF559"/>
    <property type="match status" value="1"/>
</dbReference>
<dbReference type="SUPFAM" id="SSF52980">
    <property type="entry name" value="Restriction endonuclease-like"/>
    <property type="match status" value="1"/>
</dbReference>
<dbReference type="InterPro" id="IPR011335">
    <property type="entry name" value="Restrct_endonuc-II-like"/>
</dbReference>
<feature type="domain" description="DUF559" evidence="1">
    <location>
        <begin position="321"/>
        <end position="433"/>
    </location>
</feature>
<reference evidence="2 3" key="1">
    <citation type="submission" date="2018-06" db="EMBL/GenBank/DDBJ databases">
        <title>Paenibacillus montanisoli sp. nov., isolated from mountain area soil.</title>
        <authorList>
            <person name="Wu M."/>
        </authorList>
    </citation>
    <scope>NUCLEOTIDE SEQUENCE [LARGE SCALE GENOMIC DNA]</scope>
    <source>
        <strain evidence="2 3">RA17</strain>
    </source>
</reference>
<proteinExistence type="predicted"/>